<organism evidence="2 3">
    <name type="scientific">Pontibacter ruber</name>
    <dbReference type="NCBI Taxonomy" id="1343895"/>
    <lineage>
        <taxon>Bacteria</taxon>
        <taxon>Pseudomonadati</taxon>
        <taxon>Bacteroidota</taxon>
        <taxon>Cytophagia</taxon>
        <taxon>Cytophagales</taxon>
        <taxon>Hymenobacteraceae</taxon>
        <taxon>Pontibacter</taxon>
    </lineage>
</organism>
<dbReference type="Pfam" id="PF13181">
    <property type="entry name" value="TPR_8"/>
    <property type="match status" value="1"/>
</dbReference>
<feature type="repeat" description="TPR" evidence="1">
    <location>
        <begin position="182"/>
        <end position="215"/>
    </location>
</feature>
<keyword evidence="1" id="KW-0802">TPR repeat</keyword>
<dbReference type="SMART" id="SM00028">
    <property type="entry name" value="TPR"/>
    <property type="match status" value="2"/>
</dbReference>
<evidence type="ECO:0000313" key="3">
    <source>
        <dbReference type="Proteomes" id="UP001597374"/>
    </source>
</evidence>
<dbReference type="RefSeq" id="WP_250429926.1">
    <property type="nucleotide sequence ID" value="NZ_JALPRR010000002.1"/>
</dbReference>
<evidence type="ECO:0000313" key="2">
    <source>
        <dbReference type="EMBL" id="MFD2244711.1"/>
    </source>
</evidence>
<proteinExistence type="predicted"/>
<keyword evidence="3" id="KW-1185">Reference proteome</keyword>
<protein>
    <submittedName>
        <fullName evidence="2">Tetratricopeptide repeat protein</fullName>
    </submittedName>
</protein>
<dbReference type="EMBL" id="JBHUIM010000001">
    <property type="protein sequence ID" value="MFD2244711.1"/>
    <property type="molecule type" value="Genomic_DNA"/>
</dbReference>
<name>A0ABW5CQN1_9BACT</name>
<sequence>MHNWIVAVLIILGISACNTHHTLQKKSQWPSREKVTMAQIVALEKPKTPKARQQQDRFIKTNIKRFKSRHKAGAYYVANAKRTFNEHKLDSAHYLFGRAWLIDSTNKDIYWGYGLVYGEQKQYDKALFVLYKALEQDKQNPRLLTDIATSHLGRFYVDSNPKDLLQSKKLLEKAVKLSPDRADAYYKLAISNYYLRDYSKAWEYLHKSLKQDQQAADRTFIAALLQKQQDPLGVYDRKSVR</sequence>
<evidence type="ECO:0000256" key="1">
    <source>
        <dbReference type="PROSITE-ProRule" id="PRU00339"/>
    </source>
</evidence>
<accession>A0ABW5CQN1</accession>
<dbReference type="Gene3D" id="1.25.40.10">
    <property type="entry name" value="Tetratricopeptide repeat domain"/>
    <property type="match status" value="2"/>
</dbReference>
<dbReference type="InterPro" id="IPR011990">
    <property type="entry name" value="TPR-like_helical_dom_sf"/>
</dbReference>
<dbReference type="SUPFAM" id="SSF48452">
    <property type="entry name" value="TPR-like"/>
    <property type="match status" value="1"/>
</dbReference>
<feature type="repeat" description="TPR" evidence="1">
    <location>
        <begin position="107"/>
        <end position="140"/>
    </location>
</feature>
<dbReference type="PROSITE" id="PS50005">
    <property type="entry name" value="TPR"/>
    <property type="match status" value="2"/>
</dbReference>
<comment type="caution">
    <text evidence="2">The sequence shown here is derived from an EMBL/GenBank/DDBJ whole genome shotgun (WGS) entry which is preliminary data.</text>
</comment>
<dbReference type="Proteomes" id="UP001597374">
    <property type="component" value="Unassembled WGS sequence"/>
</dbReference>
<reference evidence="3" key="1">
    <citation type="journal article" date="2019" name="Int. J. Syst. Evol. Microbiol.">
        <title>The Global Catalogue of Microorganisms (GCM) 10K type strain sequencing project: providing services to taxonomists for standard genome sequencing and annotation.</title>
        <authorList>
            <consortium name="The Broad Institute Genomics Platform"/>
            <consortium name="The Broad Institute Genome Sequencing Center for Infectious Disease"/>
            <person name="Wu L."/>
            <person name="Ma J."/>
        </authorList>
    </citation>
    <scope>NUCLEOTIDE SEQUENCE [LARGE SCALE GENOMIC DNA]</scope>
    <source>
        <strain evidence="3">CGMCC 4.1782</strain>
    </source>
</reference>
<gene>
    <name evidence="2" type="ORF">ACFSKP_00500</name>
</gene>
<dbReference type="InterPro" id="IPR019734">
    <property type="entry name" value="TPR_rpt"/>
</dbReference>